<feature type="transmembrane region" description="Helical" evidence="5">
    <location>
        <begin position="320"/>
        <end position="339"/>
    </location>
</feature>
<evidence type="ECO:0000256" key="5">
    <source>
        <dbReference type="SAM" id="Phobius"/>
    </source>
</evidence>
<feature type="transmembrane region" description="Helical" evidence="5">
    <location>
        <begin position="272"/>
        <end position="300"/>
    </location>
</feature>
<feature type="transmembrane region" description="Helical" evidence="5">
    <location>
        <begin position="84"/>
        <end position="104"/>
    </location>
</feature>
<dbReference type="RefSeq" id="XP_055883472.1">
    <property type="nucleotide sequence ID" value="XM_056027497.1"/>
</dbReference>
<evidence type="ECO:0000313" key="7">
    <source>
        <dbReference type="Proteomes" id="UP001165740"/>
    </source>
</evidence>
<feature type="transmembrane region" description="Helical" evidence="5">
    <location>
        <begin position="167"/>
        <end position="187"/>
    </location>
</feature>
<dbReference type="InterPro" id="IPR017452">
    <property type="entry name" value="GPCR_Rhodpsn_7TM"/>
</dbReference>
<evidence type="ECO:0000256" key="1">
    <source>
        <dbReference type="ARBA" id="ARBA00004370"/>
    </source>
</evidence>
<dbReference type="InterPro" id="IPR052954">
    <property type="entry name" value="GPCR-Ligand_Int"/>
</dbReference>
<dbReference type="OMA" id="NFVLYCW"/>
<evidence type="ECO:0000256" key="4">
    <source>
        <dbReference type="ARBA" id="ARBA00023136"/>
    </source>
</evidence>
<accession>A0A9W3A7Z8</accession>
<feature type="transmembrane region" description="Helical" evidence="5">
    <location>
        <begin position="124"/>
        <end position="146"/>
    </location>
</feature>
<dbReference type="CDD" id="cd14978">
    <property type="entry name" value="7tmA_FMRFamide_R-like"/>
    <property type="match status" value="1"/>
</dbReference>
<dbReference type="InterPro" id="IPR000276">
    <property type="entry name" value="GPCR_Rhodpsn"/>
</dbReference>
<dbReference type="Proteomes" id="UP001165740">
    <property type="component" value="Chromosome 4"/>
</dbReference>
<dbReference type="Pfam" id="PF00001">
    <property type="entry name" value="7tm_1"/>
    <property type="match status" value="1"/>
</dbReference>
<organism evidence="7 9">
    <name type="scientific">Biomphalaria glabrata</name>
    <name type="common">Bloodfluke planorb</name>
    <name type="synonym">Freshwater snail</name>
    <dbReference type="NCBI Taxonomy" id="6526"/>
    <lineage>
        <taxon>Eukaryota</taxon>
        <taxon>Metazoa</taxon>
        <taxon>Spiralia</taxon>
        <taxon>Lophotrochozoa</taxon>
        <taxon>Mollusca</taxon>
        <taxon>Gastropoda</taxon>
        <taxon>Heterobranchia</taxon>
        <taxon>Euthyneura</taxon>
        <taxon>Panpulmonata</taxon>
        <taxon>Hygrophila</taxon>
        <taxon>Lymnaeoidea</taxon>
        <taxon>Planorbidae</taxon>
        <taxon>Biomphalaria</taxon>
    </lineage>
</organism>
<dbReference type="GeneID" id="106079015"/>
<evidence type="ECO:0000259" key="6">
    <source>
        <dbReference type="PROSITE" id="PS50262"/>
    </source>
</evidence>
<keyword evidence="4 5" id="KW-0472">Membrane</keyword>
<evidence type="ECO:0000256" key="3">
    <source>
        <dbReference type="ARBA" id="ARBA00022989"/>
    </source>
</evidence>
<keyword evidence="7" id="KW-1185">Reference proteome</keyword>
<sequence length="389" mass="44314">MEIFISLNSSSETDNGRLLEETSMKSSNFNMAAWYKESCGSFGRPTGQVETILLPIICACGILGIVPTMIVLSRKTMCTSTNCYLCALAVADLLFLLLLSSKIVVDQLADCRFYMEGSDLVFTVYSVIFMDTFTYLAVGVTVMLAVERYIAICRPMKAMMLCTVKRARIIIVALTVLCFVLSSPRFLDIDVSYLTTDSGEQKAVVTWSYLYDSKVYNYIVTGLLLTILPLVILMILNLRLIVEIRRSSKYLQYHLGADTHVRSIVNKEELKITMMLVSVIIAFFVGHAPYMVCSFIYSIIDFDLENNLIDEDSLKNLITITRTLMALKVSCNFILYCWFSEKFWTTFKRTFCLHHCIPKQMSRMPNGYNNNSHRHVHRTSCYMTKLTTC</sequence>
<dbReference type="GO" id="GO:0016020">
    <property type="term" value="C:membrane"/>
    <property type="evidence" value="ECO:0007669"/>
    <property type="project" value="UniProtKB-SubCell"/>
</dbReference>
<dbReference type="PANTHER" id="PTHR46641:SF2">
    <property type="entry name" value="FMRFAMIDE RECEPTOR"/>
    <property type="match status" value="1"/>
</dbReference>
<dbReference type="Gene3D" id="1.20.1070.10">
    <property type="entry name" value="Rhodopsin 7-helix transmembrane proteins"/>
    <property type="match status" value="1"/>
</dbReference>
<evidence type="ECO:0000313" key="8">
    <source>
        <dbReference type="RefSeq" id="XP_055883471.1"/>
    </source>
</evidence>
<feature type="transmembrane region" description="Helical" evidence="5">
    <location>
        <begin position="52"/>
        <end position="72"/>
    </location>
</feature>
<dbReference type="OrthoDB" id="6286129at2759"/>
<keyword evidence="3 5" id="KW-1133">Transmembrane helix</keyword>
<keyword evidence="2 5" id="KW-0812">Transmembrane</keyword>
<dbReference type="GO" id="GO:0004930">
    <property type="term" value="F:G protein-coupled receptor activity"/>
    <property type="evidence" value="ECO:0007669"/>
    <property type="project" value="InterPro"/>
</dbReference>
<gene>
    <name evidence="8 9" type="primary">LOC106079015</name>
</gene>
<name>A0A9W3A7Z8_BIOGL</name>
<dbReference type="AlphaFoldDB" id="A0A9W3A7Z8"/>
<dbReference type="PROSITE" id="PS50262">
    <property type="entry name" value="G_PROTEIN_RECEP_F1_2"/>
    <property type="match status" value="1"/>
</dbReference>
<proteinExistence type="predicted"/>
<dbReference type="SUPFAM" id="SSF81321">
    <property type="entry name" value="Family A G protein-coupled receptor-like"/>
    <property type="match status" value="1"/>
</dbReference>
<evidence type="ECO:0000313" key="9">
    <source>
        <dbReference type="RefSeq" id="XP_055883472.1"/>
    </source>
</evidence>
<evidence type="ECO:0000256" key="2">
    <source>
        <dbReference type="ARBA" id="ARBA00022692"/>
    </source>
</evidence>
<dbReference type="PRINTS" id="PR00237">
    <property type="entry name" value="GPCRRHODOPSN"/>
</dbReference>
<dbReference type="RefSeq" id="XP_055883471.1">
    <property type="nucleotide sequence ID" value="XM_056027496.1"/>
</dbReference>
<feature type="domain" description="G-protein coupled receptors family 1 profile" evidence="6">
    <location>
        <begin position="63"/>
        <end position="336"/>
    </location>
</feature>
<reference evidence="8 9" key="1">
    <citation type="submission" date="2025-04" db="UniProtKB">
        <authorList>
            <consortium name="RefSeq"/>
        </authorList>
    </citation>
    <scope>IDENTIFICATION</scope>
</reference>
<comment type="subcellular location">
    <subcellularLocation>
        <location evidence="1">Membrane</location>
    </subcellularLocation>
</comment>
<feature type="transmembrane region" description="Helical" evidence="5">
    <location>
        <begin position="215"/>
        <end position="242"/>
    </location>
</feature>
<protein>
    <submittedName>
        <fullName evidence="8 9">Thyrotropin-releasing hormone receptor-like</fullName>
    </submittedName>
</protein>
<dbReference type="PANTHER" id="PTHR46641">
    <property type="entry name" value="FMRFAMIDE RECEPTOR-RELATED"/>
    <property type="match status" value="1"/>
</dbReference>